<evidence type="ECO:0000256" key="4">
    <source>
        <dbReference type="PROSITE-ProRule" id="PRU00175"/>
    </source>
</evidence>
<dbReference type="InParanoid" id="A0A1Y2EI93"/>
<reference evidence="7 8" key="1">
    <citation type="submission" date="2016-07" db="EMBL/GenBank/DDBJ databases">
        <title>Pervasive Adenine N6-methylation of Active Genes in Fungi.</title>
        <authorList>
            <consortium name="DOE Joint Genome Institute"/>
            <person name="Mondo S.J."/>
            <person name="Dannebaum R.O."/>
            <person name="Kuo R.C."/>
            <person name="Labutti K."/>
            <person name="Haridas S."/>
            <person name="Kuo A."/>
            <person name="Salamov A."/>
            <person name="Ahrendt S.R."/>
            <person name="Lipzen A."/>
            <person name="Sullivan W."/>
            <person name="Andreopoulos W.B."/>
            <person name="Clum A."/>
            <person name="Lindquist E."/>
            <person name="Daum C."/>
            <person name="Ramamoorthy G.K."/>
            <person name="Gryganskyi A."/>
            <person name="Culley D."/>
            <person name="Magnuson J.K."/>
            <person name="James T.Y."/>
            <person name="O'Malley M.A."/>
            <person name="Stajich J.E."/>
            <person name="Spatafora J.W."/>
            <person name="Visel A."/>
            <person name="Grigoriev I.V."/>
        </authorList>
    </citation>
    <scope>NUCLEOTIDE SEQUENCE [LARGE SCALE GENOMIC DNA]</scope>
    <source>
        <strain evidence="7 8">CBS 129021</strain>
    </source>
</reference>
<feature type="region of interest" description="Disordered" evidence="5">
    <location>
        <begin position="277"/>
        <end position="296"/>
    </location>
</feature>
<dbReference type="EMBL" id="MCFJ01000001">
    <property type="protein sequence ID" value="ORY71301.1"/>
    <property type="molecule type" value="Genomic_DNA"/>
</dbReference>
<comment type="caution">
    <text evidence="7">The sequence shown here is derived from an EMBL/GenBank/DDBJ whole genome shotgun (WGS) entry which is preliminary data.</text>
</comment>
<dbReference type="GeneID" id="63774055"/>
<dbReference type="SMART" id="SM00184">
    <property type="entry name" value="RING"/>
    <property type="match status" value="1"/>
</dbReference>
<evidence type="ECO:0000256" key="1">
    <source>
        <dbReference type="ARBA" id="ARBA00022723"/>
    </source>
</evidence>
<dbReference type="STRING" id="1141098.A0A1Y2EI93"/>
<dbReference type="Pfam" id="PF00097">
    <property type="entry name" value="zf-C3HC4"/>
    <property type="match status" value="1"/>
</dbReference>
<keyword evidence="8" id="KW-1185">Reference proteome</keyword>
<dbReference type="Gene3D" id="3.30.40.10">
    <property type="entry name" value="Zinc/RING finger domain, C3HC4 (zinc finger)"/>
    <property type="match status" value="1"/>
</dbReference>
<name>A0A1Y2EI93_9PEZI</name>
<dbReference type="RefSeq" id="XP_040720893.1">
    <property type="nucleotide sequence ID" value="XM_040857843.1"/>
</dbReference>
<sequence>MRGLRLLGLPLRAIRKLLPKRRQPTLETPPIATSINDANPKAALDGPSSPNTEHVKPTKSTSTLTSLEECPICHDPVGITSPEGIIESWTQLHCSHRFGNVCIQTWLQESLDRDENNTPSCPICRDAAKHPGCGHLVCPKDFDTQYLQYQMRLQWHGQARNGGRRQRRRLQRRDGHPLRPPPPPKRKANTVGHCKTCEENAAYEARIKQMMEERLQQAHHSAAAGEGSGRSGIKSYIPYQMRIRKAGTMSGEPSSPVGAEDRERVRSVICFRESVMPVSDPRRSASPAPTMRPTSV</sequence>
<keyword evidence="2 4" id="KW-0863">Zinc-finger</keyword>
<feature type="region of interest" description="Disordered" evidence="5">
    <location>
        <begin position="157"/>
        <end position="191"/>
    </location>
</feature>
<organism evidence="7 8">
    <name type="scientific">Pseudomassariella vexata</name>
    <dbReference type="NCBI Taxonomy" id="1141098"/>
    <lineage>
        <taxon>Eukaryota</taxon>
        <taxon>Fungi</taxon>
        <taxon>Dikarya</taxon>
        <taxon>Ascomycota</taxon>
        <taxon>Pezizomycotina</taxon>
        <taxon>Sordariomycetes</taxon>
        <taxon>Xylariomycetidae</taxon>
        <taxon>Amphisphaeriales</taxon>
        <taxon>Pseudomassariaceae</taxon>
        <taxon>Pseudomassariella</taxon>
    </lineage>
</organism>
<dbReference type="Proteomes" id="UP000193689">
    <property type="component" value="Unassembled WGS sequence"/>
</dbReference>
<dbReference type="InterPro" id="IPR001841">
    <property type="entry name" value="Znf_RING"/>
</dbReference>
<feature type="domain" description="RING-type" evidence="6">
    <location>
        <begin position="70"/>
        <end position="125"/>
    </location>
</feature>
<dbReference type="PROSITE" id="PS50089">
    <property type="entry name" value="ZF_RING_2"/>
    <property type="match status" value="1"/>
</dbReference>
<keyword evidence="3" id="KW-0862">Zinc</keyword>
<proteinExistence type="predicted"/>
<evidence type="ECO:0000256" key="2">
    <source>
        <dbReference type="ARBA" id="ARBA00022771"/>
    </source>
</evidence>
<evidence type="ECO:0000313" key="8">
    <source>
        <dbReference type="Proteomes" id="UP000193689"/>
    </source>
</evidence>
<dbReference type="InterPro" id="IPR018957">
    <property type="entry name" value="Znf_C3HC4_RING-type"/>
</dbReference>
<dbReference type="OrthoDB" id="8062037at2759"/>
<keyword evidence="1" id="KW-0479">Metal-binding</keyword>
<feature type="region of interest" description="Disordered" evidence="5">
    <location>
        <begin position="20"/>
        <end position="61"/>
    </location>
</feature>
<dbReference type="GO" id="GO:0008270">
    <property type="term" value="F:zinc ion binding"/>
    <property type="evidence" value="ECO:0007669"/>
    <property type="project" value="UniProtKB-KW"/>
</dbReference>
<evidence type="ECO:0000259" key="6">
    <source>
        <dbReference type="PROSITE" id="PS50089"/>
    </source>
</evidence>
<dbReference type="AlphaFoldDB" id="A0A1Y2EI93"/>
<feature type="compositionally biased region" description="Basic residues" evidence="5">
    <location>
        <begin position="162"/>
        <end position="171"/>
    </location>
</feature>
<evidence type="ECO:0000256" key="5">
    <source>
        <dbReference type="SAM" id="MobiDB-lite"/>
    </source>
</evidence>
<dbReference type="SUPFAM" id="SSF57850">
    <property type="entry name" value="RING/U-box"/>
    <property type="match status" value="1"/>
</dbReference>
<evidence type="ECO:0000313" key="7">
    <source>
        <dbReference type="EMBL" id="ORY71301.1"/>
    </source>
</evidence>
<gene>
    <name evidence="7" type="ORF">BCR38DRAFT_404403</name>
</gene>
<protein>
    <recommendedName>
        <fullName evidence="6">RING-type domain-containing protein</fullName>
    </recommendedName>
</protein>
<dbReference type="InterPro" id="IPR013083">
    <property type="entry name" value="Znf_RING/FYVE/PHD"/>
</dbReference>
<evidence type="ECO:0000256" key="3">
    <source>
        <dbReference type="ARBA" id="ARBA00022833"/>
    </source>
</evidence>
<accession>A0A1Y2EI93</accession>